<accession>A0A4U5ME29</accession>
<dbReference type="GO" id="GO:0005634">
    <property type="term" value="C:nucleus"/>
    <property type="evidence" value="ECO:0007669"/>
    <property type="project" value="TreeGrafter"/>
</dbReference>
<name>A0A4U5ME29_STECR</name>
<dbReference type="Proteomes" id="UP000298663">
    <property type="component" value="Unassembled WGS sequence"/>
</dbReference>
<keyword evidence="2" id="KW-0963">Cytoplasm</keyword>
<feature type="compositionally biased region" description="Basic and acidic residues" evidence="3">
    <location>
        <begin position="106"/>
        <end position="116"/>
    </location>
</feature>
<proteinExistence type="predicted"/>
<evidence type="ECO:0000313" key="4">
    <source>
        <dbReference type="EMBL" id="TKR67437.1"/>
    </source>
</evidence>
<feature type="compositionally biased region" description="Basic and acidic residues" evidence="3">
    <location>
        <begin position="423"/>
        <end position="439"/>
    </location>
</feature>
<dbReference type="InterPro" id="IPR018862">
    <property type="entry name" value="eIF4E-T"/>
</dbReference>
<keyword evidence="5" id="KW-1185">Reference proteome</keyword>
<gene>
    <name evidence="4" type="ORF">L596_023589</name>
</gene>
<dbReference type="STRING" id="34508.A0A4U5ME29"/>
<protein>
    <submittedName>
        <fullName evidence="4">Uncharacterized protein</fullName>
    </submittedName>
</protein>
<feature type="compositionally biased region" description="Basic and acidic residues" evidence="3">
    <location>
        <begin position="178"/>
        <end position="189"/>
    </location>
</feature>
<feature type="region of interest" description="Disordered" evidence="3">
    <location>
        <begin position="412"/>
        <end position="483"/>
    </location>
</feature>
<dbReference type="OrthoDB" id="8916892at2759"/>
<evidence type="ECO:0000256" key="2">
    <source>
        <dbReference type="ARBA" id="ARBA00022490"/>
    </source>
</evidence>
<dbReference type="GO" id="GO:0017148">
    <property type="term" value="P:negative regulation of translation"/>
    <property type="evidence" value="ECO:0007669"/>
    <property type="project" value="TreeGrafter"/>
</dbReference>
<dbReference type="GO" id="GO:0003729">
    <property type="term" value="F:mRNA binding"/>
    <property type="evidence" value="ECO:0007669"/>
    <property type="project" value="TreeGrafter"/>
</dbReference>
<comment type="subcellular location">
    <subcellularLocation>
        <location evidence="1">Cytoplasm</location>
    </subcellularLocation>
</comment>
<feature type="compositionally biased region" description="Basic and acidic residues" evidence="3">
    <location>
        <begin position="225"/>
        <end position="249"/>
    </location>
</feature>
<dbReference type="GO" id="GO:0036464">
    <property type="term" value="C:cytoplasmic ribonucleoprotein granule"/>
    <property type="evidence" value="ECO:0007669"/>
    <property type="project" value="UniProtKB-ARBA"/>
</dbReference>
<feature type="region of interest" description="Disordered" evidence="3">
    <location>
        <begin position="336"/>
        <end position="357"/>
    </location>
</feature>
<dbReference type="Pfam" id="PF10477">
    <property type="entry name" value="EIF4E-T"/>
    <property type="match status" value="1"/>
</dbReference>
<feature type="region of interest" description="Disordered" evidence="3">
    <location>
        <begin position="208"/>
        <end position="250"/>
    </location>
</feature>
<organism evidence="4 5">
    <name type="scientific">Steinernema carpocapsae</name>
    <name type="common">Entomopathogenic nematode</name>
    <dbReference type="NCBI Taxonomy" id="34508"/>
    <lineage>
        <taxon>Eukaryota</taxon>
        <taxon>Metazoa</taxon>
        <taxon>Ecdysozoa</taxon>
        <taxon>Nematoda</taxon>
        <taxon>Chromadorea</taxon>
        <taxon>Rhabditida</taxon>
        <taxon>Tylenchina</taxon>
        <taxon>Panagrolaimomorpha</taxon>
        <taxon>Strongyloidoidea</taxon>
        <taxon>Steinernematidae</taxon>
        <taxon>Steinernema</taxon>
    </lineage>
</organism>
<reference evidence="4 5" key="2">
    <citation type="journal article" date="2019" name="G3 (Bethesda)">
        <title>Hybrid Assembly of the Genome of the Entomopathogenic Nematode Steinernema carpocapsae Identifies the X-Chromosome.</title>
        <authorList>
            <person name="Serra L."/>
            <person name="Macchietto M."/>
            <person name="Macias-Munoz A."/>
            <person name="McGill C.J."/>
            <person name="Rodriguez I.M."/>
            <person name="Rodriguez B."/>
            <person name="Murad R."/>
            <person name="Mortazavi A."/>
        </authorList>
    </citation>
    <scope>NUCLEOTIDE SEQUENCE [LARGE SCALE GENOMIC DNA]</scope>
    <source>
        <strain evidence="4 5">ALL</strain>
    </source>
</reference>
<dbReference type="PANTHER" id="PTHR12269">
    <property type="entry name" value="EUKARYOTIC TRANSLATION INITIATION FACTOR 4E TRANSPORTER"/>
    <property type="match status" value="1"/>
</dbReference>
<dbReference type="PANTHER" id="PTHR12269:SF1">
    <property type="entry name" value="EUKARYOTIC TRANSLATION INITIATION FACTOR 4E TRANSPORTER"/>
    <property type="match status" value="1"/>
</dbReference>
<sequence>MNDGSPYAGGTIVTYDRARMLLIRGNAFSTTRPDNLSIEFNDEDGKFSPAKWLEHHWIKEGIVNKPQAPKKKPVEKLKSEAEMDGTVLSPQRKGFSLGCRASSPKTGDDTNTDKKSNWRAGNLKSSSNGIDFKPPFQKANLENQRNAKANNGSSTGNWRSTIADRDNMYKSGTNRSKYGNDKGDEKLPEWLDDGPSSMSDVIELKGFDDEGRTARERRTKLRAKERREGKDPKEHAEVAPVKATKETKEVNGANVAATVATENVDPSNPLEALLSGAPQKKTSGGSLNYASMANTVSDLEFAALLGIIDDTTQPKKVDAPSAQTTGSRLSRFFAKNVEKSEPAAAQQQSGAEPGRRSSVDMVQTLLAPQVPPMGSGMSSAVDKLMKMGGGDPQRPPMANTKVVPGVINLEDLEKSFTKTRPTGVEEHAEPRRHEREVNYRHPPHIPDGLPGSSQAPQAPPMARENFSAVDLMRMGGSNSGQPR</sequence>
<dbReference type="AlphaFoldDB" id="A0A4U5ME29"/>
<feature type="region of interest" description="Disordered" evidence="3">
    <location>
        <begin position="90"/>
        <end position="196"/>
    </location>
</feature>
<comment type="caution">
    <text evidence="4">The sequence shown here is derived from an EMBL/GenBank/DDBJ whole genome shotgun (WGS) entry which is preliminary data.</text>
</comment>
<evidence type="ECO:0000256" key="3">
    <source>
        <dbReference type="SAM" id="MobiDB-lite"/>
    </source>
</evidence>
<reference evidence="4 5" key="1">
    <citation type="journal article" date="2015" name="Genome Biol.">
        <title>Comparative genomics of Steinernema reveals deeply conserved gene regulatory networks.</title>
        <authorList>
            <person name="Dillman A.R."/>
            <person name="Macchietto M."/>
            <person name="Porter C.F."/>
            <person name="Rogers A."/>
            <person name="Williams B."/>
            <person name="Antoshechkin I."/>
            <person name="Lee M.M."/>
            <person name="Goodwin Z."/>
            <person name="Lu X."/>
            <person name="Lewis E.E."/>
            <person name="Goodrich-Blair H."/>
            <person name="Stock S.P."/>
            <person name="Adams B.J."/>
            <person name="Sternberg P.W."/>
            <person name="Mortazavi A."/>
        </authorList>
    </citation>
    <scope>NUCLEOTIDE SEQUENCE [LARGE SCALE GENOMIC DNA]</scope>
    <source>
        <strain evidence="4 5">ALL</strain>
    </source>
</reference>
<evidence type="ECO:0000256" key="1">
    <source>
        <dbReference type="ARBA" id="ARBA00004496"/>
    </source>
</evidence>
<evidence type="ECO:0000313" key="5">
    <source>
        <dbReference type="Proteomes" id="UP000298663"/>
    </source>
</evidence>
<dbReference type="EMBL" id="AZBU02000008">
    <property type="protein sequence ID" value="TKR67437.1"/>
    <property type="molecule type" value="Genomic_DNA"/>
</dbReference>
<feature type="compositionally biased region" description="Polar residues" evidence="3">
    <location>
        <begin position="140"/>
        <end position="160"/>
    </location>
</feature>